<dbReference type="Pfam" id="PF07878">
    <property type="entry name" value="RHH_5"/>
    <property type="match status" value="1"/>
</dbReference>
<organism evidence="3 4">
    <name type="scientific">Microcoleus asticus IPMA8</name>
    <dbReference type="NCBI Taxonomy" id="2563858"/>
    <lineage>
        <taxon>Bacteria</taxon>
        <taxon>Bacillati</taxon>
        <taxon>Cyanobacteriota</taxon>
        <taxon>Cyanophyceae</taxon>
        <taxon>Oscillatoriophycideae</taxon>
        <taxon>Oscillatoriales</taxon>
        <taxon>Microcoleaceae</taxon>
        <taxon>Microcoleus</taxon>
        <taxon>Microcoleus asticus</taxon>
    </lineage>
</organism>
<accession>A0ABX2CZ46</accession>
<protein>
    <recommendedName>
        <fullName evidence="2">CopG-like ribbon-helix-helix domain-containing protein</fullName>
    </recommendedName>
</protein>
<evidence type="ECO:0000259" key="2">
    <source>
        <dbReference type="Pfam" id="PF07878"/>
    </source>
</evidence>
<dbReference type="InterPro" id="IPR012869">
    <property type="entry name" value="RHH_5"/>
</dbReference>
<comment type="caution">
    <text evidence="3">The sequence shown here is derived from an EMBL/GenBank/DDBJ whole genome shotgun (WGS) entry which is preliminary data.</text>
</comment>
<dbReference type="RefSeq" id="WP_172188865.1">
    <property type="nucleotide sequence ID" value="NZ_CAWPPK010000270.1"/>
</dbReference>
<gene>
    <name evidence="3" type="ORF">E5S67_03185</name>
</gene>
<dbReference type="Proteomes" id="UP000702425">
    <property type="component" value="Unassembled WGS sequence"/>
</dbReference>
<sequence>MAKRISTSIAEGIYDLLQEWANEERRSISGLSAFILEQAVRERQKQMQKQSPPSDEKQEKS</sequence>
<feature type="domain" description="CopG-like ribbon-helix-helix" evidence="2">
    <location>
        <begin position="3"/>
        <end position="44"/>
    </location>
</feature>
<evidence type="ECO:0000313" key="3">
    <source>
        <dbReference type="EMBL" id="NQE35453.1"/>
    </source>
</evidence>
<name>A0ABX2CZ46_9CYAN</name>
<evidence type="ECO:0000256" key="1">
    <source>
        <dbReference type="SAM" id="MobiDB-lite"/>
    </source>
</evidence>
<dbReference type="EMBL" id="SRRZ01000056">
    <property type="protein sequence ID" value="NQE35453.1"/>
    <property type="molecule type" value="Genomic_DNA"/>
</dbReference>
<evidence type="ECO:0000313" key="4">
    <source>
        <dbReference type="Proteomes" id="UP000702425"/>
    </source>
</evidence>
<proteinExistence type="predicted"/>
<reference evidence="3 4" key="1">
    <citation type="journal article" date="2020" name="Sci. Rep.">
        <title>A novel cyanobacterial geosmin producer, revising GeoA distribution and dispersion patterns in Bacteria.</title>
        <authorList>
            <person name="Churro C."/>
            <person name="Semedo-Aguiar A.P."/>
            <person name="Silva A.D."/>
            <person name="Pereira-Leal J.B."/>
            <person name="Leite R.B."/>
        </authorList>
    </citation>
    <scope>NUCLEOTIDE SEQUENCE [LARGE SCALE GENOMIC DNA]</scope>
    <source>
        <strain evidence="3 4">IPMA8</strain>
    </source>
</reference>
<feature type="region of interest" description="Disordered" evidence="1">
    <location>
        <begin position="41"/>
        <end position="61"/>
    </location>
</feature>
<keyword evidence="4" id="KW-1185">Reference proteome</keyword>